<dbReference type="EMBL" id="JACQXR010000113">
    <property type="protein sequence ID" value="MBI4727255.1"/>
    <property type="molecule type" value="Genomic_DNA"/>
</dbReference>
<comment type="caution">
    <text evidence="2">The sequence shown here is derived from an EMBL/GenBank/DDBJ whole genome shotgun (WGS) entry which is preliminary data.</text>
</comment>
<evidence type="ECO:0000313" key="2">
    <source>
        <dbReference type="EMBL" id="MBI4727255.1"/>
    </source>
</evidence>
<dbReference type="AlphaFoldDB" id="A0A933I9V4"/>
<dbReference type="Proteomes" id="UP000736328">
    <property type="component" value="Unassembled WGS sequence"/>
</dbReference>
<feature type="signal peptide" evidence="1">
    <location>
        <begin position="1"/>
        <end position="21"/>
    </location>
</feature>
<evidence type="ECO:0000313" key="3">
    <source>
        <dbReference type="Proteomes" id="UP000736328"/>
    </source>
</evidence>
<name>A0A933I9V4_UNCT6</name>
<accession>A0A933I9V4</accession>
<organism evidence="2 3">
    <name type="scientific">candidate division TA06 bacterium</name>
    <dbReference type="NCBI Taxonomy" id="2250710"/>
    <lineage>
        <taxon>Bacteria</taxon>
        <taxon>Bacteria division TA06</taxon>
    </lineage>
</organism>
<sequence>MKKGLILYLGVVLVFTLTAEARKTDPRTNLVTKEGETTVIKASGAKLPGVGTIVSTTGYGDAWRATAGMTGKSIIVDSTGTNIGIGFGKAASPCNLVFSYSNDFGANWGTQTIADSMNTRCYNGLALDNSGRPYIVWQDRNTNTIFWSRDEGGIGGGLWTPPDTLSSDSVAWYLPTMAIRDSILIISALAHAVAGGDYSTYYALSYDLGATWVYSGWDKFCDNEISGLGWDVDPVDWLISGSGDTVVAFLEVVGDTVSYVAESGYAGFFPAYKVSVDSGRTFGPMQMFNPYPQYWYGGWWYMYDGAWINDRPYFLFTWQDGTWNGQGLFVYFPTTAGDFSAWTVKRISGIPGNLAGVTPGDLNGGGVNFPTLSSDAAGNIYAIYNDYGKTTNNDEIFGVASVDSGKTWLNPVQLTNEA</sequence>
<gene>
    <name evidence="2" type="ORF">HY768_08570</name>
</gene>
<proteinExistence type="predicted"/>
<keyword evidence="1" id="KW-0732">Signal</keyword>
<reference evidence="2" key="1">
    <citation type="submission" date="2020-07" db="EMBL/GenBank/DDBJ databases">
        <title>Huge and variable diversity of episymbiotic CPR bacteria and DPANN archaea in groundwater ecosystems.</title>
        <authorList>
            <person name="He C.Y."/>
            <person name="Keren R."/>
            <person name="Whittaker M."/>
            <person name="Farag I.F."/>
            <person name="Doudna J."/>
            <person name="Cate J.H.D."/>
            <person name="Banfield J.F."/>
        </authorList>
    </citation>
    <scope>NUCLEOTIDE SEQUENCE</scope>
    <source>
        <strain evidence="2">NC_groundwater_1520_Pr4_B-0.1um_53_5</strain>
    </source>
</reference>
<feature type="non-terminal residue" evidence="2">
    <location>
        <position position="418"/>
    </location>
</feature>
<feature type="chain" id="PRO_5037647254" evidence="1">
    <location>
        <begin position="22"/>
        <end position="418"/>
    </location>
</feature>
<dbReference type="CDD" id="cd15482">
    <property type="entry name" value="Sialidase_non-viral"/>
    <property type="match status" value="1"/>
</dbReference>
<evidence type="ECO:0000256" key="1">
    <source>
        <dbReference type="SAM" id="SignalP"/>
    </source>
</evidence>
<protein>
    <submittedName>
        <fullName evidence="2">Exo-alpha-sialidase</fullName>
    </submittedName>
</protein>